<organism evidence="1 2">
    <name type="scientific">Xylaria curta</name>
    <dbReference type="NCBI Taxonomy" id="42375"/>
    <lineage>
        <taxon>Eukaryota</taxon>
        <taxon>Fungi</taxon>
        <taxon>Dikarya</taxon>
        <taxon>Ascomycota</taxon>
        <taxon>Pezizomycotina</taxon>
        <taxon>Sordariomycetes</taxon>
        <taxon>Xylariomycetidae</taxon>
        <taxon>Xylariales</taxon>
        <taxon>Xylariaceae</taxon>
        <taxon>Xylaria</taxon>
    </lineage>
</organism>
<accession>A0ACC1NP31</accession>
<name>A0ACC1NP31_9PEZI</name>
<protein>
    <submittedName>
        <fullName evidence="1">Uncharacterized protein</fullName>
    </submittedName>
</protein>
<sequence>MPGAGFLTMAVEALYQKHCVFLAVDGKSHEIARNDLRYRFRNVRFRKALVLEEGKNVTILFTLTEVFSSKHWHEFRISTSEGEFISEHCSGSVRIQGPISWVEGDDPSPLKSPQPAGPWYKWLRETGVDFGPAFQKLVEVETITGERASGALISLEPSVGKYNPQSDYPVHPAALDGCIQTAFPAMACGDRATSTSPLIPALIDDFIINKVPSSLRWGLSKAASVYSGRGRLDQPKSWFANASVYDAESGQLVVQIAGMHYAKLDVAPKPDPHTFHSPVWKPDIGFLTRYQVQCLTPQNNSNRLNTIIDLIAHKKPSLRILELNLDEADTSCIWFDGGNAAARAAYLEYVFGSPNAQSVFHVETLYTCKGNASFHQISTKNGTPRLPQSDTYYDLIIAKFPDVMTAASRNILIEALGAFLDKEAYILAVNVERKGGIRIAENGFPIGSANSIQPGSTELSSSVPLSPSAINDTIFTYASSSARQEDETKSLRPLLQAHASRATNAEPKTNGSLDHLSGLAEGVMAIEASDPPRDLIVASLSSPYPSKILHSLKAVLEASGWNIAHKSYPFPKPATGTAILILDDLWKPMLTQINNQQWEAIKTLVAWGVPILWVTEGAQGLVTNPDSAMAHGLFRVARQEDPNVKVTTLDVHSSTSPATIWAIEKVLGLLKHNGPVETEYMERDGILHIQRLIPDDVVNDFRHGEDEGFEPAIKGLHSTAARVQLRAERLGTLESLAWCETEIEEALDIGTNNVEVEVMAVGVNFKDVAIVMGIVPDDEYNLGVECAGVVRRLGRDVRKFNVGDRVCMLNFGTYANRVRVAVDRCPFGSDLDDLRRSSDNSISIPLLPSVLIHSAAGGVGIACIELALHRKAEVSTQIFVTVGTDEKRQFLERKYGIPRNRMFSSRTTEFATGIMKATGGQGINVIINSLTGELLDASWRIMADGGNMVEIGKRDILDRNTLAMEPFDRNCSFRAVDMSYSKHMNDQLVASLFDELFVLIDAGHIKPNHPITKFGFDKAADALSHIRNGRHLGKIVLSNGNNGQEDVQIPIRPAIRKLLLKPDVSYLVVGGLRGACGTLAIHMAQHGARKIIVNNRSGIRDEASARIVASCNLYNCEVMEARDDVSNVAFVRKLFESASPRIAGIIQGAMVLRDKPLEMMTLDDYHTVVHAKVQGTKNLHQVSEEIRRQNQNQSLDFFTMLSSTFGIVGNKGQANYAAANTFLDAFASYRRSLGLHANTVDLGIIEDVGVMAGSELQNRFDSRLWTPINERMLRKVLTYSILQQDDIAPLNASSGAQMITAA</sequence>
<dbReference type="EMBL" id="JAPDGR010001612">
    <property type="protein sequence ID" value="KAJ2981030.1"/>
    <property type="molecule type" value="Genomic_DNA"/>
</dbReference>
<keyword evidence="2" id="KW-1185">Reference proteome</keyword>
<dbReference type="Proteomes" id="UP001143856">
    <property type="component" value="Unassembled WGS sequence"/>
</dbReference>
<gene>
    <name evidence="1" type="ORF">NUW58_g6791</name>
</gene>
<comment type="caution">
    <text evidence="1">The sequence shown here is derived from an EMBL/GenBank/DDBJ whole genome shotgun (WGS) entry which is preliminary data.</text>
</comment>
<evidence type="ECO:0000313" key="2">
    <source>
        <dbReference type="Proteomes" id="UP001143856"/>
    </source>
</evidence>
<proteinExistence type="predicted"/>
<evidence type="ECO:0000313" key="1">
    <source>
        <dbReference type="EMBL" id="KAJ2981030.1"/>
    </source>
</evidence>
<reference evidence="1" key="1">
    <citation type="submission" date="2022-10" db="EMBL/GenBank/DDBJ databases">
        <title>Genome Sequence of Xylaria curta.</title>
        <authorList>
            <person name="Buettner E."/>
        </authorList>
    </citation>
    <scope>NUCLEOTIDE SEQUENCE</scope>
    <source>
        <strain evidence="1">Babe10</strain>
    </source>
</reference>